<reference evidence="5" key="3">
    <citation type="submission" date="2016-11" db="EMBL/GenBank/DDBJ databases">
        <authorList>
            <person name="Jaros S."/>
            <person name="Januszkiewicz K."/>
            <person name="Wedrychowicz H."/>
        </authorList>
    </citation>
    <scope>NUCLEOTIDE SEQUENCE [LARGE SCALE GENOMIC DNA]</scope>
    <source>
        <strain evidence="5">DSM 1682</strain>
    </source>
</reference>
<reference evidence="4" key="2">
    <citation type="submission" date="2016-01" db="EMBL/GenBank/DDBJ databases">
        <authorList>
            <person name="Poehlein A."/>
            <person name="Schlien K."/>
            <person name="Gottschalk G."/>
            <person name="Buckel W."/>
            <person name="Daniel R."/>
        </authorList>
    </citation>
    <scope>NUCLEOTIDE SEQUENCE [LARGE SCALE GENOMIC DNA]</scope>
    <source>
        <strain evidence="4">X2</strain>
    </source>
</reference>
<evidence type="ECO:0008006" key="6">
    <source>
        <dbReference type="Google" id="ProtNLM"/>
    </source>
</evidence>
<dbReference type="Proteomes" id="UP000068026">
    <property type="component" value="Chromosome"/>
</dbReference>
<reference evidence="3" key="4">
    <citation type="submission" date="2016-11" db="EMBL/GenBank/DDBJ databases">
        <authorList>
            <person name="Varghese N."/>
            <person name="Submissions S."/>
        </authorList>
    </citation>
    <scope>NUCLEOTIDE SEQUENCE</scope>
    <source>
        <strain evidence="3">DSM 1682</strain>
    </source>
</reference>
<proteinExistence type="predicted"/>
<dbReference type="RefSeq" id="WP_066051477.1">
    <property type="nucleotide sequence ID" value="NZ_CP014223.1"/>
</dbReference>
<evidence type="ECO:0000313" key="4">
    <source>
        <dbReference type="Proteomes" id="UP000068026"/>
    </source>
</evidence>
<name>A0A0X8VB46_ANAPI</name>
<keyword evidence="4" id="KW-1185">Reference proteome</keyword>
<accession>A0A0X8VB46</accession>
<keyword evidence="1" id="KW-0812">Transmembrane</keyword>
<dbReference type="Proteomes" id="UP000184204">
    <property type="component" value="Unassembled WGS sequence"/>
</dbReference>
<evidence type="ECO:0000313" key="2">
    <source>
        <dbReference type="EMBL" id="AMJ41745.1"/>
    </source>
</evidence>
<protein>
    <recommendedName>
        <fullName evidence="6">Fimbrial assembly protein (PilN)</fullName>
    </recommendedName>
</protein>
<evidence type="ECO:0000256" key="1">
    <source>
        <dbReference type="SAM" id="Phobius"/>
    </source>
</evidence>
<keyword evidence="1" id="KW-0472">Membrane</keyword>
<gene>
    <name evidence="2" type="ORF">CPRO_21650</name>
    <name evidence="3" type="ORF">SAMN02745151_01941</name>
</gene>
<reference evidence="2 4" key="1">
    <citation type="journal article" date="2016" name="Genome Announc.">
        <title>Complete Genome Sequence of the Amino Acid-Fermenting Clostridium propionicum X2 (DSM 1682).</title>
        <authorList>
            <person name="Poehlein A."/>
            <person name="Schlien K."/>
            <person name="Chowdhury N.P."/>
            <person name="Gottschalk G."/>
            <person name="Buckel W."/>
            <person name="Daniel R."/>
        </authorList>
    </citation>
    <scope>NUCLEOTIDE SEQUENCE [LARGE SCALE GENOMIC DNA]</scope>
    <source>
        <strain evidence="2 4">X2</strain>
    </source>
</reference>
<dbReference type="AlphaFoldDB" id="A0A0X8VB46"/>
<dbReference type="EMBL" id="CP014223">
    <property type="protein sequence ID" value="AMJ41745.1"/>
    <property type="molecule type" value="Genomic_DNA"/>
</dbReference>
<organism evidence="3 5">
    <name type="scientific">Anaerotignum propionicum DSM 1682</name>
    <dbReference type="NCBI Taxonomy" id="991789"/>
    <lineage>
        <taxon>Bacteria</taxon>
        <taxon>Bacillati</taxon>
        <taxon>Bacillota</taxon>
        <taxon>Clostridia</taxon>
        <taxon>Lachnospirales</taxon>
        <taxon>Anaerotignaceae</taxon>
        <taxon>Anaerotignum</taxon>
    </lineage>
</organism>
<dbReference type="EMBL" id="FQUA01000008">
    <property type="protein sequence ID" value="SHE83681.1"/>
    <property type="molecule type" value="Genomic_DNA"/>
</dbReference>
<feature type="transmembrane region" description="Helical" evidence="1">
    <location>
        <begin position="33"/>
        <end position="52"/>
    </location>
</feature>
<dbReference type="KEGG" id="cpro:CPRO_21650"/>
<keyword evidence="1" id="KW-1133">Transmembrane helix</keyword>
<evidence type="ECO:0000313" key="5">
    <source>
        <dbReference type="Proteomes" id="UP000184204"/>
    </source>
</evidence>
<evidence type="ECO:0000313" key="3">
    <source>
        <dbReference type="EMBL" id="SHE83681.1"/>
    </source>
</evidence>
<sequence>MGILDKKIGVKYPTKISINFAVREAKSVDRKSMLPIGIFILICVLGFLKLGVLDLRHSVNQAEASAQQAQVQLDQMKEANSIYDDVLKEYNESVSLSITSPVIATLSQRLEIVNQYLISMAKVESFNVMDDIITVRISGVTLNQVSSIYTDIMKNSFVSNVQIYTASTDGESGSLTTATMTIILAVDETKVVSKEEGGEGQ</sequence>